<organism evidence="2 3">
    <name type="scientific">Rhizopus stolonifer</name>
    <name type="common">Rhizopus nigricans</name>
    <dbReference type="NCBI Taxonomy" id="4846"/>
    <lineage>
        <taxon>Eukaryota</taxon>
        <taxon>Fungi</taxon>
        <taxon>Fungi incertae sedis</taxon>
        <taxon>Mucoromycota</taxon>
        <taxon>Mucoromycotina</taxon>
        <taxon>Mucoromycetes</taxon>
        <taxon>Mucorales</taxon>
        <taxon>Mucorineae</taxon>
        <taxon>Rhizopodaceae</taxon>
        <taxon>Rhizopus</taxon>
    </lineage>
</organism>
<dbReference type="InterPro" id="IPR001251">
    <property type="entry name" value="CRAL-TRIO_dom"/>
</dbReference>
<dbReference type="GO" id="GO:0000902">
    <property type="term" value="P:cell morphogenesis"/>
    <property type="evidence" value="ECO:0007669"/>
    <property type="project" value="InterPro"/>
</dbReference>
<dbReference type="Gene3D" id="2.30.29.30">
    <property type="entry name" value="Pleckstrin-homology domain (PH domain)/Phosphotyrosine-binding domain (PTB)"/>
    <property type="match status" value="1"/>
</dbReference>
<dbReference type="STRING" id="4846.A0A367KJV8"/>
<dbReference type="InterPro" id="IPR016024">
    <property type="entry name" value="ARM-type_fold"/>
</dbReference>
<evidence type="ECO:0000313" key="2">
    <source>
        <dbReference type="EMBL" id="RCI02515.1"/>
    </source>
</evidence>
<dbReference type="PANTHER" id="PTHR12295">
    <property type="entry name" value="FURRY-RELATED"/>
    <property type="match status" value="1"/>
</dbReference>
<dbReference type="InterPro" id="IPR011993">
    <property type="entry name" value="PH-like_dom_sf"/>
</dbReference>
<dbReference type="Pfam" id="PF13716">
    <property type="entry name" value="CRAL_TRIO_2"/>
    <property type="match status" value="1"/>
</dbReference>
<dbReference type="GO" id="GO:0030427">
    <property type="term" value="C:site of polarized growth"/>
    <property type="evidence" value="ECO:0007669"/>
    <property type="project" value="TreeGrafter"/>
</dbReference>
<gene>
    <name evidence="2" type="primary">IRA2_1</name>
    <name evidence="2" type="ORF">CU098_000071</name>
</gene>
<dbReference type="SUPFAM" id="SSF48371">
    <property type="entry name" value="ARM repeat"/>
    <property type="match status" value="1"/>
</dbReference>
<name>A0A367KJV8_RHIST</name>
<evidence type="ECO:0000259" key="1">
    <source>
        <dbReference type="Pfam" id="PF13716"/>
    </source>
</evidence>
<accession>A0A367KJV8</accession>
<keyword evidence="3" id="KW-1185">Reference proteome</keyword>
<dbReference type="Proteomes" id="UP000253551">
    <property type="component" value="Unassembled WGS sequence"/>
</dbReference>
<dbReference type="InterPro" id="IPR036865">
    <property type="entry name" value="CRAL-TRIO_dom_sf"/>
</dbReference>
<evidence type="ECO:0000313" key="3">
    <source>
        <dbReference type="Proteomes" id="UP000253551"/>
    </source>
</evidence>
<dbReference type="OrthoDB" id="28245at2759"/>
<dbReference type="AlphaFoldDB" id="A0A367KJV8"/>
<comment type="caution">
    <text evidence="2">The sequence shown here is derived from an EMBL/GenBank/DDBJ whole genome shotgun (WGS) entry which is preliminary data.</text>
</comment>
<protein>
    <submittedName>
        <fullName evidence="2">Ras GTPase activating protein ira2</fullName>
    </submittedName>
</protein>
<reference evidence="2 3" key="1">
    <citation type="journal article" date="2018" name="G3 (Bethesda)">
        <title>Phylogenetic and Phylogenomic Definition of Rhizopus Species.</title>
        <authorList>
            <person name="Gryganskyi A.P."/>
            <person name="Golan J."/>
            <person name="Dolatabadi S."/>
            <person name="Mondo S."/>
            <person name="Robb S."/>
            <person name="Idnurm A."/>
            <person name="Muszewska A."/>
            <person name="Steczkiewicz K."/>
            <person name="Masonjones S."/>
            <person name="Liao H.L."/>
            <person name="Gajdeczka M.T."/>
            <person name="Anike F."/>
            <person name="Vuek A."/>
            <person name="Anishchenko I.M."/>
            <person name="Voigt K."/>
            <person name="de Hoog G.S."/>
            <person name="Smith M.E."/>
            <person name="Heitman J."/>
            <person name="Vilgalys R."/>
            <person name="Stajich J.E."/>
        </authorList>
    </citation>
    <scope>NUCLEOTIDE SEQUENCE [LARGE SCALE GENOMIC DNA]</scope>
    <source>
        <strain evidence="2 3">LSU 92-RS-03</strain>
    </source>
</reference>
<sequence length="956" mass="108351">MEPCLNRPFELVLDLTRFSEDCEMPIHWANQFFQLILNESNDYMIALHLFNPNFHLQRYIRKLPRVVTNRMVKRIRFSNCMVGLSQYIAPAEIHLPKETNDVGKDIGLTVMNAFLVNSYRSLIPVQIKIGTEYLQVTTTREQEILWSLNTVLNNVYSMTDLIDIYLPPIPTDKKAEEGEIHVTVNGGKSTMSLIVPNREQVYRYLLDRKRNFESNITNERHGIRPKDVPGCILNMALINLGSKDPSLRTVAYNLLCSLCVSFRLSAASQLMSAKDICIPYNDSDFIVNMSQLIASSEAHLTLEFLNECVVGFDRSSSEPERQMLTLEYIVPWLRNLTLFIYGEEATKIKELIRLLIVLTTDGSKLYEQIQRKIWKTLGEMEDIHNIMIDCLIQYSVENGAGSPQAEIVTNTIVTMSNESIRGKIIIRLRKALESTSQQAHKTVVHHPAWPRIFCLVRCMTAISFFHDGSTKAYFADCCHIVSLLASTGPTLVRSSIHGFVINTLHQFITSNLDSRDRQKLKHLMDEVGDDKYRVHFGLNKSYANAFTITDETLTDDVGTMSLTSLEIIVRLLMDTMTYSSCTIDMANAWRARWMSLVTSMIFQNNPALQPRAFMILGCLAQDEIDDDLLFQILVILGNALARFDPNSAELCVSILMCLQNIVRNLSMNSTYLKPMFWLAVAMAQMNHSLVFSHAVRLMNTVLNTLKAHGLLDRSTEKALMEARVPLESVLSRIDATAGLDFGRHFSFAIAGTLLKGYRFADARESIQKCLMIFLDMETKSSQNRIDRNRLGYFVGLLLFAARNDTLQELLILAGLSTSPGKDKFETIWGVMDIPDNVLLASMLVGILDMAEGESEKLFLYSFLSKASTPELFTLVYELLIPKMNSIMAKSESLPLIEVVKEILITACSRPTSTERANRQKIHLETIGFSAFESFTFENPSISVTRLMSDLLRIICE</sequence>
<feature type="domain" description="CRAL-TRIO" evidence="1">
    <location>
        <begin position="2"/>
        <end position="96"/>
    </location>
</feature>
<dbReference type="GO" id="GO:0005938">
    <property type="term" value="C:cell cortex"/>
    <property type="evidence" value="ECO:0007669"/>
    <property type="project" value="TreeGrafter"/>
</dbReference>
<dbReference type="PANTHER" id="PTHR12295:SF30">
    <property type="entry name" value="PROTEIN FURRY"/>
    <property type="match status" value="1"/>
</dbReference>
<proteinExistence type="predicted"/>
<dbReference type="InterPro" id="IPR039867">
    <property type="entry name" value="Furry/Tao3/Mor2"/>
</dbReference>
<dbReference type="EMBL" id="PJQM01001363">
    <property type="protein sequence ID" value="RCI02515.1"/>
    <property type="molecule type" value="Genomic_DNA"/>
</dbReference>
<dbReference type="Gene3D" id="3.40.525.10">
    <property type="entry name" value="CRAL-TRIO lipid binding domain"/>
    <property type="match status" value="1"/>
</dbReference>